<organism evidence="2 3">
    <name type="scientific">Lutimaribacter marinistellae</name>
    <dbReference type="NCBI Taxonomy" id="1820329"/>
    <lineage>
        <taxon>Bacteria</taxon>
        <taxon>Pseudomonadati</taxon>
        <taxon>Pseudomonadota</taxon>
        <taxon>Alphaproteobacteria</taxon>
        <taxon>Rhodobacterales</taxon>
        <taxon>Roseobacteraceae</taxon>
        <taxon>Lutimaribacter</taxon>
    </lineage>
</organism>
<keyword evidence="3" id="KW-1185">Reference proteome</keyword>
<feature type="chain" id="PRO_5046005723" evidence="1">
    <location>
        <begin position="30"/>
        <end position="639"/>
    </location>
</feature>
<protein>
    <submittedName>
        <fullName evidence="2">DUF3604 domain-containing protein</fullName>
    </submittedName>
</protein>
<dbReference type="Gene3D" id="3.20.20.140">
    <property type="entry name" value="Metal-dependent hydrolases"/>
    <property type="match status" value="1"/>
</dbReference>
<accession>A0ABV7THV6</accession>
<comment type="caution">
    <text evidence="2">The sequence shown here is derived from an EMBL/GenBank/DDBJ whole genome shotgun (WGS) entry which is preliminary data.</text>
</comment>
<dbReference type="Pfam" id="PF12228">
    <property type="entry name" value="DUF3604"/>
    <property type="match status" value="1"/>
</dbReference>
<dbReference type="InterPro" id="IPR022028">
    <property type="entry name" value="DUF3604"/>
</dbReference>
<evidence type="ECO:0000313" key="2">
    <source>
        <dbReference type="EMBL" id="MFC3614895.1"/>
    </source>
</evidence>
<evidence type="ECO:0000256" key="1">
    <source>
        <dbReference type="SAM" id="SignalP"/>
    </source>
</evidence>
<dbReference type="RefSeq" id="WP_386736173.1">
    <property type="nucleotide sequence ID" value="NZ_JBHRXI010000015.1"/>
</dbReference>
<evidence type="ECO:0000313" key="3">
    <source>
        <dbReference type="Proteomes" id="UP001595629"/>
    </source>
</evidence>
<reference evidence="3" key="1">
    <citation type="journal article" date="2019" name="Int. J. Syst. Evol. Microbiol.">
        <title>The Global Catalogue of Microorganisms (GCM) 10K type strain sequencing project: providing services to taxonomists for standard genome sequencing and annotation.</title>
        <authorList>
            <consortium name="The Broad Institute Genomics Platform"/>
            <consortium name="The Broad Institute Genome Sequencing Center for Infectious Disease"/>
            <person name="Wu L."/>
            <person name="Ma J."/>
        </authorList>
    </citation>
    <scope>NUCLEOTIDE SEQUENCE [LARGE SCALE GENOMIC DNA]</scope>
    <source>
        <strain evidence="3">KCTC 42911</strain>
    </source>
</reference>
<name>A0ABV7THV6_9RHOB</name>
<keyword evidence="1" id="KW-0732">Signal</keyword>
<sequence>MQAYSENRGARAARFALAILLCTAAPALAQEYSTQQEDTEVVLAPDAFSPYAGRDFPQLPLWGDSHLHTMVSVDAGTMTRLSQEDAFRFARGEEVTTTHGLRAQLSRPLDWLVVSDHAEMYGLMPQLLAGDAQVLSTEQGRAWYEALTSGDPQLAFDTAMEIVASLSDDEPPIDNPRAIKHAWEAYTALADRYNEPGIFSAIIGYEYTTEGANNLHRNVLFRDGSIRANQTRPFSQYDSKNPEDLWAYLAEYEERTGAEVLAIPHNGNLSNGRMFSMNAYDGSALTEEIASLRARFEPLYEATQIKGDGEAHPFLSPEDEFADFDSWDAANLNGTEVKTPDMLAGEYAREALKRGLKIESELGVNPFKFGMVGATDSHTGMATAQEDNFFGKHSGVEPEPHRWEHVVIEAPDPELTIYGWKQAAGGLGAVWARENTRAAIFDAMMRRETYATTGSRMMVRFFGGYNFTEEDTLSRLPAHAGYRKGVPMGGELAAAPEGRAPNFLVAALKDPLSGNLDRIQIVKGWLDAEGELHESVYDVVWSGDREPDAEGRLPDVGNTVDVANAIWSNSIGASELIGVWTDPDFDPALKAFYYARVIEIPTPRWTAYEAKRFNVTMPAEVPMTTTERAYTSPIWYDPD</sequence>
<feature type="signal peptide" evidence="1">
    <location>
        <begin position="1"/>
        <end position="29"/>
    </location>
</feature>
<dbReference type="Proteomes" id="UP001595629">
    <property type="component" value="Unassembled WGS sequence"/>
</dbReference>
<gene>
    <name evidence="2" type="ORF">ACFORG_14080</name>
</gene>
<proteinExistence type="predicted"/>
<dbReference type="EMBL" id="JBHRXI010000015">
    <property type="protein sequence ID" value="MFC3614895.1"/>
    <property type="molecule type" value="Genomic_DNA"/>
</dbReference>